<feature type="domain" description="Tag1 N-terminal" evidence="3">
    <location>
        <begin position="80"/>
        <end position="269"/>
    </location>
</feature>
<accession>J8LKU0</accession>
<dbReference type="PANTHER" id="PTHR35895">
    <property type="entry name" value="CHROMOSOME 16, WHOLE GENOME SHOTGUN SEQUENCE"/>
    <property type="match status" value="1"/>
</dbReference>
<dbReference type="Pfam" id="PF22786">
    <property type="entry name" value="Tag1_C"/>
    <property type="match status" value="1"/>
</dbReference>
<dbReference type="Proteomes" id="UP000006968">
    <property type="component" value="Chromosome XII"/>
</dbReference>
<dbReference type="OrthoDB" id="5596576at2759"/>
<evidence type="ECO:0000313" key="6">
    <source>
        <dbReference type="EMBL" id="EJS42652.1"/>
    </source>
</evidence>
<evidence type="ECO:0000256" key="2">
    <source>
        <dbReference type="SAM" id="Phobius"/>
    </source>
</evidence>
<dbReference type="InterPro" id="IPR055011">
    <property type="entry name" value="Tag1_C"/>
</dbReference>
<feature type="region of interest" description="Disordered" evidence="1">
    <location>
        <begin position="1"/>
        <end position="22"/>
    </location>
</feature>
<reference evidence="6 7" key="1">
    <citation type="journal article" date="2013" name="BMC Genomics">
        <title>High quality de novo sequencing and assembly of the Saccharomyces arboricolus genome.</title>
        <authorList>
            <person name="Liti G."/>
            <person name="Nguyen Ba A.N."/>
            <person name="Blythe M."/>
            <person name="Mueller C.A."/>
            <person name="Bergstroem A."/>
            <person name="Cubillos F.A."/>
            <person name="Dafhnis-Calas F."/>
            <person name="Khoshraftar S."/>
            <person name="Malla S."/>
            <person name="Mehta N."/>
            <person name="Siow C.C."/>
            <person name="Warringer J."/>
            <person name="Moses A.M."/>
            <person name="Louis E.J."/>
            <person name="Nieduszynski C.A."/>
        </authorList>
    </citation>
    <scope>NUCLEOTIDE SEQUENCE [LARGE SCALE GENOMIC DNA]</scope>
    <source>
        <strain evidence="7">H-6 / AS 2.3317 / CBS 10644</strain>
    </source>
</reference>
<dbReference type="GO" id="GO:0000329">
    <property type="term" value="C:fungal-type vacuole membrane"/>
    <property type="evidence" value="ECO:0007669"/>
    <property type="project" value="InterPro"/>
</dbReference>
<protein>
    <submittedName>
        <fullName evidence="6">YLR173W</fullName>
    </submittedName>
</protein>
<evidence type="ECO:0000259" key="4">
    <source>
        <dbReference type="Pfam" id="PF22786"/>
    </source>
</evidence>
<keyword evidence="7" id="KW-1185">Reference proteome</keyword>
<keyword evidence="2" id="KW-0812">Transmembrane</keyword>
<dbReference type="Pfam" id="PF20775">
    <property type="entry name" value="Tag1_N"/>
    <property type="match status" value="1"/>
</dbReference>
<evidence type="ECO:0000259" key="5">
    <source>
        <dbReference type="Pfam" id="PF22787"/>
    </source>
</evidence>
<proteinExistence type="predicted"/>
<organism evidence="6 7">
    <name type="scientific">Saccharomyces arboricola (strain H-6 / AS 2.3317 / CBS 10644)</name>
    <name type="common">Yeast</name>
    <dbReference type="NCBI Taxonomy" id="1160507"/>
    <lineage>
        <taxon>Eukaryota</taxon>
        <taxon>Fungi</taxon>
        <taxon>Dikarya</taxon>
        <taxon>Ascomycota</taxon>
        <taxon>Saccharomycotina</taxon>
        <taxon>Saccharomycetes</taxon>
        <taxon>Saccharomycetales</taxon>
        <taxon>Saccharomycetaceae</taxon>
        <taxon>Saccharomyces</taxon>
    </lineage>
</organism>
<dbReference type="InterPro" id="IPR046368">
    <property type="entry name" value="Tag1"/>
</dbReference>
<dbReference type="HOGENOM" id="CLU_035072_0_0_1"/>
<gene>
    <name evidence="6" type="ORF">SU7_2238</name>
</gene>
<feature type="domain" description="Tag1 middle barrel-like" evidence="5">
    <location>
        <begin position="285"/>
        <end position="448"/>
    </location>
</feature>
<evidence type="ECO:0000256" key="1">
    <source>
        <dbReference type="SAM" id="MobiDB-lite"/>
    </source>
</evidence>
<feature type="compositionally biased region" description="Basic and acidic residues" evidence="1">
    <location>
        <begin position="1"/>
        <end position="11"/>
    </location>
</feature>
<dbReference type="AlphaFoldDB" id="J8LKU0"/>
<dbReference type="EMBL" id="ALIE01000144">
    <property type="protein sequence ID" value="EJS42652.1"/>
    <property type="molecule type" value="Genomic_DNA"/>
</dbReference>
<sequence length="609" mass="69239">MDSHSPAHVDREDLETQPLLRSDTEEGQLLDDGVRIDVANKSLRESRIRSLKHLGTYLLSVILLGLFGIGIVQYIRGHVPPTDVIEKSIVQITNFKLVEFQIDGWKDDMHSSLNNDTGKYLQVSIHSQIWLDYDKWPATGNNSDENGQRDWIRYVNEKVIKNICIDLNNVTTFDGDLVLKDKLGDVVGIDPICVDLAHRKINDLHFKVLIKPSIWKIVKVLKKFWNGDFDSLNLKSNLDMIIFKKKFGMRLNLLKLNDEIVNWSDIIDWEKVLSAPLQAVQKMINAMSLRGFTLRDSDSSGGFHANMNLNPITILRDIHWLRLPPGATIPFINWEVKLPDCNGEPTIAIPTLSCFNEPIILHHDRDNIVVCLQSEIEGPLPDELLYDECPQNSLTPMSQIVNAVLNQNETFTFATRGHIIQDGIENNPLIPADILDNMLQEISFIPITTNATFNSSELIQEFQINDLQLRWAARKRLSLVGSFLGIFDLSFYETHQRDQVCINTIRGQIDLYHNDINFLNLPMKQWVNSTSHILHDQDTGKTQMELQFDLKNDDTEVVDSLELTRTLNEILFQGFTTIHFNATIDASLTTALGPWVLTGLTGEGDTLVT</sequence>
<keyword evidence="2" id="KW-0472">Membrane</keyword>
<dbReference type="InterPro" id="IPR055012">
    <property type="entry name" value="Tag1_N"/>
</dbReference>
<feature type="domain" description="Tag1 C-terminal" evidence="4">
    <location>
        <begin position="498"/>
        <end position="608"/>
    </location>
</feature>
<evidence type="ECO:0000313" key="7">
    <source>
        <dbReference type="Proteomes" id="UP000006968"/>
    </source>
</evidence>
<name>J8LKU0_SACAR</name>
<dbReference type="PANTHER" id="PTHR35895:SF3">
    <property type="entry name" value="PRE-RRNA PROCESSING PROTEIN"/>
    <property type="match status" value="1"/>
</dbReference>
<keyword evidence="2" id="KW-1133">Transmembrane helix</keyword>
<comment type="caution">
    <text evidence="6">The sequence shown here is derived from an EMBL/GenBank/DDBJ whole genome shotgun (WGS) entry which is preliminary data.</text>
</comment>
<evidence type="ECO:0000259" key="3">
    <source>
        <dbReference type="Pfam" id="PF20775"/>
    </source>
</evidence>
<dbReference type="Pfam" id="PF22787">
    <property type="entry name" value="Tag1_M"/>
    <property type="match status" value="1"/>
</dbReference>
<dbReference type="InterPro" id="IPR055010">
    <property type="entry name" value="Tag1_M"/>
</dbReference>
<feature type="transmembrane region" description="Helical" evidence="2">
    <location>
        <begin position="54"/>
        <end position="75"/>
    </location>
</feature>